<keyword evidence="3" id="KW-1185">Reference proteome</keyword>
<proteinExistence type="predicted"/>
<name>A0ABT1UBZ1_9GAMM</name>
<organism evidence="2 3">
    <name type="scientific">Methylomonas rivi</name>
    <dbReference type="NCBI Taxonomy" id="2952226"/>
    <lineage>
        <taxon>Bacteria</taxon>
        <taxon>Pseudomonadati</taxon>
        <taxon>Pseudomonadota</taxon>
        <taxon>Gammaproteobacteria</taxon>
        <taxon>Methylococcales</taxon>
        <taxon>Methylococcaceae</taxon>
        <taxon>Methylomonas</taxon>
    </lineage>
</organism>
<evidence type="ECO:0000259" key="1">
    <source>
        <dbReference type="Pfam" id="PF11846"/>
    </source>
</evidence>
<accession>A0ABT1UBZ1</accession>
<gene>
    <name evidence="2" type="ORF">NP596_20735</name>
</gene>
<dbReference type="EMBL" id="JANIBK010000255">
    <property type="protein sequence ID" value="MCQ8130894.1"/>
    <property type="molecule type" value="Genomic_DNA"/>
</dbReference>
<dbReference type="Proteomes" id="UP001524586">
    <property type="component" value="Unassembled WGS sequence"/>
</dbReference>
<sequence>LAGGLVSLALAAAVAHEWQYTRMELALLNAMAKQTPQSEQALIDICQQIPDTAPLLKPYIPVVFTLTGHPENPAMREQLLVLAEAAVRFTPTQSLVYRLALLQALNDDKANARQTIDKALAAYPSGAIAFAQELLRIQAYAGPRIDVLMARLLPVVNPQLQANLPAGLKAKVKQATSQ</sequence>
<comment type="caution">
    <text evidence="2">The sequence shown here is derived from an EMBL/GenBank/DDBJ whole genome shotgun (WGS) entry which is preliminary data.</text>
</comment>
<dbReference type="InterPro" id="IPR021797">
    <property type="entry name" value="Wzy_C_2"/>
</dbReference>
<evidence type="ECO:0000313" key="2">
    <source>
        <dbReference type="EMBL" id="MCQ8130894.1"/>
    </source>
</evidence>
<protein>
    <submittedName>
        <fullName evidence="2">Wzy polymerase domain-containing protein</fullName>
    </submittedName>
</protein>
<feature type="non-terminal residue" evidence="2">
    <location>
        <position position="1"/>
    </location>
</feature>
<dbReference type="RefSeq" id="WP_256617289.1">
    <property type="nucleotide sequence ID" value="NZ_JANIBK010000255.1"/>
</dbReference>
<dbReference type="Pfam" id="PF11846">
    <property type="entry name" value="Wzy_C_2"/>
    <property type="match status" value="1"/>
</dbReference>
<reference evidence="2 3" key="1">
    <citation type="submission" date="2022-07" db="EMBL/GenBank/DDBJ databases">
        <title>Methylomonas rivi sp. nov., Methylomonas rosea sp. nov., Methylomonas aureus sp. nov. and Methylomonas subterranea sp. nov., four novel methanotrophs isolated from a freshwater creek and the deep terrestrial subsurface.</title>
        <authorList>
            <person name="Abin C."/>
            <person name="Sankaranarayanan K."/>
            <person name="Garner C."/>
            <person name="Sindelar R."/>
            <person name="Kotary K."/>
            <person name="Garner R."/>
            <person name="Barclay S."/>
            <person name="Lawson P."/>
            <person name="Krumholz L."/>
        </authorList>
    </citation>
    <scope>NUCLEOTIDE SEQUENCE [LARGE SCALE GENOMIC DNA]</scope>
    <source>
        <strain evidence="2 3">WSC-6</strain>
    </source>
</reference>
<evidence type="ECO:0000313" key="3">
    <source>
        <dbReference type="Proteomes" id="UP001524586"/>
    </source>
</evidence>
<feature type="domain" description="Virulence factor membrane-bound polymerase C-terminal" evidence="1">
    <location>
        <begin position="6"/>
        <end position="130"/>
    </location>
</feature>